<proteinExistence type="inferred from homology"/>
<name>A0ABQ6MP32_9STRA</name>
<keyword evidence="4" id="KW-0539">Nucleus</keyword>
<keyword evidence="7" id="KW-1185">Reference proteome</keyword>
<dbReference type="Proteomes" id="UP001165060">
    <property type="component" value="Unassembled WGS sequence"/>
</dbReference>
<evidence type="ECO:0000313" key="6">
    <source>
        <dbReference type="EMBL" id="GMI30103.1"/>
    </source>
</evidence>
<evidence type="ECO:0000256" key="3">
    <source>
        <dbReference type="ARBA" id="ARBA00015522"/>
    </source>
</evidence>
<protein>
    <recommendedName>
        <fullName evidence="3">Nucleolar protein 16</fullName>
    </recommendedName>
</protein>
<comment type="similarity">
    <text evidence="2">Belongs to the NOP16 family.</text>
</comment>
<feature type="compositionally biased region" description="Polar residues" evidence="5">
    <location>
        <begin position="13"/>
        <end position="24"/>
    </location>
</feature>
<reference evidence="6 7" key="1">
    <citation type="journal article" date="2023" name="Commun. Biol.">
        <title>Genome analysis of Parmales, the sister group of diatoms, reveals the evolutionary specialization of diatoms from phago-mixotrophs to photoautotrophs.</title>
        <authorList>
            <person name="Ban H."/>
            <person name="Sato S."/>
            <person name="Yoshikawa S."/>
            <person name="Yamada K."/>
            <person name="Nakamura Y."/>
            <person name="Ichinomiya M."/>
            <person name="Sato N."/>
            <person name="Blanc-Mathieu R."/>
            <person name="Endo H."/>
            <person name="Kuwata A."/>
            <person name="Ogata H."/>
        </authorList>
    </citation>
    <scope>NUCLEOTIDE SEQUENCE [LARGE SCALE GENOMIC DNA]</scope>
</reference>
<organism evidence="6 7">
    <name type="scientific">Tetraparma gracilis</name>
    <dbReference type="NCBI Taxonomy" id="2962635"/>
    <lineage>
        <taxon>Eukaryota</taxon>
        <taxon>Sar</taxon>
        <taxon>Stramenopiles</taxon>
        <taxon>Ochrophyta</taxon>
        <taxon>Bolidophyceae</taxon>
        <taxon>Parmales</taxon>
        <taxon>Triparmaceae</taxon>
        <taxon>Tetraparma</taxon>
    </lineage>
</organism>
<feature type="region of interest" description="Disordered" evidence="5">
    <location>
        <begin position="1"/>
        <end position="24"/>
    </location>
</feature>
<sequence length="181" mass="19907">MVKKGRNKKARSSSRQNKALKSSFANAKFKNPNALFRTNSAVKDNWQADKSPLQNLAAMGLKTGLNDDIKKPGGLNSTNTTFAPAAKAIELFDIPADGKIKGHTKRDVMLPVSVDDQTYIVALLKKHGTNYTKAFRDTKLNNMQHTSTKLENLANKFFALTDKEVVVEMGAKVEKLRADAA</sequence>
<comment type="subcellular location">
    <subcellularLocation>
        <location evidence="1">Nucleus</location>
        <location evidence="1">Nucleolus</location>
    </subcellularLocation>
</comment>
<gene>
    <name evidence="6" type="ORF">TeGR_g9675</name>
</gene>
<evidence type="ECO:0000256" key="5">
    <source>
        <dbReference type="SAM" id="MobiDB-lite"/>
    </source>
</evidence>
<dbReference type="PANTHER" id="PTHR13243:SF1">
    <property type="entry name" value="NUCLEOLAR PROTEIN 16"/>
    <property type="match status" value="1"/>
</dbReference>
<accession>A0ABQ6MP32</accession>
<feature type="compositionally biased region" description="Basic residues" evidence="5">
    <location>
        <begin position="1"/>
        <end position="12"/>
    </location>
</feature>
<evidence type="ECO:0000313" key="7">
    <source>
        <dbReference type="Proteomes" id="UP001165060"/>
    </source>
</evidence>
<dbReference type="Pfam" id="PF09420">
    <property type="entry name" value="Nop16"/>
    <property type="match status" value="1"/>
</dbReference>
<dbReference type="PANTHER" id="PTHR13243">
    <property type="entry name" value="HSPC111 PROTEIN-RELATED"/>
    <property type="match status" value="1"/>
</dbReference>
<dbReference type="InterPro" id="IPR019002">
    <property type="entry name" value="Ribosome_biogenesis_Nop16"/>
</dbReference>
<comment type="caution">
    <text evidence="6">The sequence shown here is derived from an EMBL/GenBank/DDBJ whole genome shotgun (WGS) entry which is preliminary data.</text>
</comment>
<evidence type="ECO:0000256" key="4">
    <source>
        <dbReference type="ARBA" id="ARBA00023242"/>
    </source>
</evidence>
<evidence type="ECO:0000256" key="1">
    <source>
        <dbReference type="ARBA" id="ARBA00004604"/>
    </source>
</evidence>
<evidence type="ECO:0000256" key="2">
    <source>
        <dbReference type="ARBA" id="ARBA00008479"/>
    </source>
</evidence>
<dbReference type="EMBL" id="BRYB01001635">
    <property type="protein sequence ID" value="GMI30103.1"/>
    <property type="molecule type" value="Genomic_DNA"/>
</dbReference>